<proteinExistence type="predicted"/>
<reference evidence="3" key="1">
    <citation type="journal article" date="2019" name="Int. J. Syst. Evol. Microbiol.">
        <title>The Global Catalogue of Microorganisms (GCM) 10K type strain sequencing project: providing services to taxonomists for standard genome sequencing and annotation.</title>
        <authorList>
            <consortium name="The Broad Institute Genomics Platform"/>
            <consortium name="The Broad Institute Genome Sequencing Center for Infectious Disease"/>
            <person name="Wu L."/>
            <person name="Ma J."/>
        </authorList>
    </citation>
    <scope>NUCLEOTIDE SEQUENCE [LARGE SCALE GENOMIC DNA]</scope>
    <source>
        <strain evidence="3">CCUG 59129</strain>
    </source>
</reference>
<feature type="chain" id="PRO_5046400588" evidence="1">
    <location>
        <begin position="25"/>
        <end position="1065"/>
    </location>
</feature>
<dbReference type="RefSeq" id="WP_377565515.1">
    <property type="nucleotide sequence ID" value="NZ_JBHTJZ010000024.1"/>
</dbReference>
<comment type="caution">
    <text evidence="2">The sequence shown here is derived from an EMBL/GenBank/DDBJ whole genome shotgun (WGS) entry which is preliminary data.</text>
</comment>
<evidence type="ECO:0000313" key="3">
    <source>
        <dbReference type="Proteomes" id="UP001596989"/>
    </source>
</evidence>
<keyword evidence="3" id="KW-1185">Reference proteome</keyword>
<name>A0ABW3HT68_9BACL</name>
<dbReference type="EMBL" id="JBHTJZ010000024">
    <property type="protein sequence ID" value="MFD0960764.1"/>
    <property type="molecule type" value="Genomic_DNA"/>
</dbReference>
<feature type="signal peptide" evidence="1">
    <location>
        <begin position="1"/>
        <end position="24"/>
    </location>
</feature>
<protein>
    <submittedName>
        <fullName evidence="2">Uncharacterized protein</fullName>
    </submittedName>
</protein>
<accession>A0ABW3HT68</accession>
<organism evidence="2 3">
    <name type="scientific">Paenibacillus chungangensis</name>
    <dbReference type="NCBI Taxonomy" id="696535"/>
    <lineage>
        <taxon>Bacteria</taxon>
        <taxon>Bacillati</taxon>
        <taxon>Bacillota</taxon>
        <taxon>Bacilli</taxon>
        <taxon>Bacillales</taxon>
        <taxon>Paenibacillaceae</taxon>
        <taxon>Paenibacillus</taxon>
    </lineage>
</organism>
<evidence type="ECO:0000313" key="2">
    <source>
        <dbReference type="EMBL" id="MFD0960764.1"/>
    </source>
</evidence>
<keyword evidence="1" id="KW-0732">Signal</keyword>
<dbReference type="Gene3D" id="2.60.120.260">
    <property type="entry name" value="Galactose-binding domain-like"/>
    <property type="match status" value="2"/>
</dbReference>
<evidence type="ECO:0000256" key="1">
    <source>
        <dbReference type="SAM" id="SignalP"/>
    </source>
</evidence>
<sequence length="1065" mass="116051">MRSVKAILMLTMLMSLLGSGTGWAEEASQKEAAAVQNRQGGGTVPPTFQIGTHNGAPALFVNSEPEFPMFLFEQEISAQDAAVFQDAGVKLYSFIEKTSFLDLGWTGPDQQDFTTVDGVMDIFAGRVTDGYALPRLHLWAPEWWLQQNPAEAVGYAIDPGTNPVTRDASMASQLWRDEAGAMLRSMVRHLLDGPHRNQLMGFTLSAGMYGEWHNWNSEYLPDTSEPMRLAFIEHVKAKYGNDVNELRNAWGDPSVTFQSVMIPTAADRSASDVGLFRDPSLSTRLSDYYEAYQLSVVDAINHFAGIVKDESNGQLIVSVLYGYTPDMGYMPQEVHHREAALAHRLTNVDLLTSPHTYWRRGPGEDGSLRTYSDSLALHNKLFIDEADDRTHLAPPGTSFVLASNMAESLGILQRALGQAVTHATGMWYMDHSSGLWHDAPEIAAEFKRLKHWGDYSMHLPRERNSEVAVISSNQSAYYLGGDKDVTANFYEGPVVGRPQGVGELSKAGAPYDRYLIEDLVEGRIPDRYKVYIFLDTFLLTGQQRAAIESLKDNDRTLVWNWAPGYVGEPGEGLSIDRMESLTGFTLQQTVAGGGPIANPVPLLTEDFEGGSFASSPFTGGHNNYGEITSAAGEVVSDSYSVHGEAPATTDWYEFLYSDDSEVALEAGATYEVSFKAKTTASPGTDGYFYFLARTGEGGVAQDVGVNSWIDAPGASYEKSFTFTLKHFDDYRLIWGLHNGGGLSVDDIVITKVGEPGAQPLSYELDSGMFPGVTEVYGDTPLDPLFQADATGASVWASSVKDGSPAIVVKDLADWRSVYVSSTPIPAPVLNKLYKDAGVHVYSDSYDNVEANASWISVHAAAAGTKTIKLPQPTPVFNIISNELIGTSVTQFQLNMAAGETAIFVLDNPAVSGAMTETFESGSFGDSYYLPGFTGTYGQLTDDPNRVIAGDYSAYGGASASTDWYEFLYSDPGRVVLEAGASYRVGFKAKTVVSPGTNGYFYFLARTPTGGITKDVGVYNWIDAPGDPYTKSFTFTLDQYDDYKLIWGLHNGGSLSVDDITVTKLD</sequence>
<gene>
    <name evidence="2" type="ORF">ACFQ2I_15345</name>
</gene>
<dbReference type="Proteomes" id="UP001596989">
    <property type="component" value="Unassembled WGS sequence"/>
</dbReference>
<dbReference type="Gene3D" id="3.20.20.80">
    <property type="entry name" value="Glycosidases"/>
    <property type="match status" value="1"/>
</dbReference>